<accession>A0ACB5PWG4</accession>
<keyword evidence="2" id="KW-1185">Reference proteome</keyword>
<sequence>MPLLYKSTLTDPDMSVTRLKRKHRKNIARQNNKQRIIKQLLLTPVLKNVDIEELKASFNGGAAPAQSATKAEKAAARSQKQADANAADAASQSAPTQSVEANQTGTEGFDEAEAVTKPVNEDGQEGDKPKPEIAL</sequence>
<gene>
    <name evidence="1" type="ORF">GCM10011375_36600</name>
</gene>
<reference evidence="1 2" key="1">
    <citation type="journal article" date="2019" name="Int. J. Syst. Evol. Microbiol.">
        <title>The Global Catalogue of Microorganisms (GCM) 10K type strain sequencing project: providing services to taxonomists for standard genome sequencing and annotation.</title>
        <authorList>
            <consortium name="The Broad Institute Genomics Platform"/>
            <consortium name="The Broad Institute Genome Sequencing Center for Infectious Disease"/>
            <person name="Wu L."/>
            <person name="Ma J."/>
        </authorList>
    </citation>
    <scope>NUCLEOTIDE SEQUENCE [LARGE SCALE GENOMIC DNA]</scope>
    <source>
        <strain evidence="1 2">CGMCC 1.12720</strain>
    </source>
</reference>
<name>A0ACB5PWG4_9BACT</name>
<dbReference type="Proteomes" id="UP000605392">
    <property type="component" value="Unassembled WGS sequence"/>
</dbReference>
<proteinExistence type="predicted"/>
<evidence type="ECO:0000313" key="1">
    <source>
        <dbReference type="EMBL" id="GGF78206.1"/>
    </source>
</evidence>
<organism evidence="1 2">
    <name type="scientific">Hymenobacter qilianensis</name>
    <dbReference type="NCBI Taxonomy" id="1385715"/>
    <lineage>
        <taxon>Bacteria</taxon>
        <taxon>Pseudomonadati</taxon>
        <taxon>Bacteroidota</taxon>
        <taxon>Cytophagia</taxon>
        <taxon>Cytophagales</taxon>
        <taxon>Hymenobacteraceae</taxon>
        <taxon>Hymenobacter</taxon>
    </lineage>
</organism>
<evidence type="ECO:0000313" key="2">
    <source>
        <dbReference type="Proteomes" id="UP000605392"/>
    </source>
</evidence>
<dbReference type="EMBL" id="BMFN01000004">
    <property type="protein sequence ID" value="GGF78206.1"/>
    <property type="molecule type" value="Genomic_DNA"/>
</dbReference>
<comment type="caution">
    <text evidence="1">The sequence shown here is derived from an EMBL/GenBank/DDBJ whole genome shotgun (WGS) entry which is preliminary data.</text>
</comment>
<protein>
    <submittedName>
        <fullName evidence="1">Uncharacterized protein</fullName>
    </submittedName>
</protein>